<comment type="caution">
    <text evidence="1">The sequence shown here is derived from an EMBL/GenBank/DDBJ whole genome shotgun (WGS) entry which is preliminary data.</text>
</comment>
<evidence type="ECO:0000313" key="1">
    <source>
        <dbReference type="EMBL" id="RLN03757.1"/>
    </source>
</evidence>
<gene>
    <name evidence="1" type="ORF">C2845_PM13G11810</name>
</gene>
<name>A0A3L6RGR9_PANMI</name>
<sequence>MGKPMMTTEELASAGVNTRGLHKHYISHAIHKENPSIDMRDDKDKLEKQQLLAIREKVAQFLMVHVIYDKGGQAATGQIGEKQDEARRTWRLVEARECRSFPPSSMRVQEKASYE</sequence>
<dbReference type="AlphaFoldDB" id="A0A3L6RGR9"/>
<reference evidence="2" key="1">
    <citation type="journal article" date="2019" name="Nat. Commun.">
        <title>The genome of broomcorn millet.</title>
        <authorList>
            <person name="Zou C."/>
            <person name="Miki D."/>
            <person name="Li D."/>
            <person name="Tang Q."/>
            <person name="Xiao L."/>
            <person name="Rajput S."/>
            <person name="Deng P."/>
            <person name="Jia W."/>
            <person name="Huang R."/>
            <person name="Zhang M."/>
            <person name="Sun Y."/>
            <person name="Hu J."/>
            <person name="Fu X."/>
            <person name="Schnable P.S."/>
            <person name="Li F."/>
            <person name="Zhang H."/>
            <person name="Feng B."/>
            <person name="Zhu X."/>
            <person name="Liu R."/>
            <person name="Schnable J.C."/>
            <person name="Zhu J.-K."/>
            <person name="Zhang H."/>
        </authorList>
    </citation>
    <scope>NUCLEOTIDE SEQUENCE [LARGE SCALE GENOMIC DNA]</scope>
</reference>
<dbReference type="Proteomes" id="UP000275267">
    <property type="component" value="Unassembled WGS sequence"/>
</dbReference>
<dbReference type="EMBL" id="PQIB02000008">
    <property type="protein sequence ID" value="RLN03757.1"/>
    <property type="molecule type" value="Genomic_DNA"/>
</dbReference>
<proteinExistence type="predicted"/>
<evidence type="ECO:0000313" key="2">
    <source>
        <dbReference type="Proteomes" id="UP000275267"/>
    </source>
</evidence>
<dbReference type="OrthoDB" id="717856at2759"/>
<organism evidence="1 2">
    <name type="scientific">Panicum miliaceum</name>
    <name type="common">Proso millet</name>
    <name type="synonym">Broomcorn millet</name>
    <dbReference type="NCBI Taxonomy" id="4540"/>
    <lineage>
        <taxon>Eukaryota</taxon>
        <taxon>Viridiplantae</taxon>
        <taxon>Streptophyta</taxon>
        <taxon>Embryophyta</taxon>
        <taxon>Tracheophyta</taxon>
        <taxon>Spermatophyta</taxon>
        <taxon>Magnoliopsida</taxon>
        <taxon>Liliopsida</taxon>
        <taxon>Poales</taxon>
        <taxon>Poaceae</taxon>
        <taxon>PACMAD clade</taxon>
        <taxon>Panicoideae</taxon>
        <taxon>Panicodae</taxon>
        <taxon>Paniceae</taxon>
        <taxon>Panicinae</taxon>
        <taxon>Panicum</taxon>
        <taxon>Panicum sect. Panicum</taxon>
    </lineage>
</organism>
<protein>
    <submittedName>
        <fullName evidence="1">Uncharacterized protein</fullName>
    </submittedName>
</protein>
<accession>A0A3L6RGR9</accession>
<keyword evidence="2" id="KW-1185">Reference proteome</keyword>